<evidence type="ECO:0000259" key="5">
    <source>
        <dbReference type="Pfam" id="PF13657"/>
    </source>
</evidence>
<proteinExistence type="inferred from homology"/>
<keyword evidence="3" id="KW-0418">Kinase</keyword>
<accession>E7RU86</accession>
<dbReference type="Pfam" id="PF13657">
    <property type="entry name" value="Couple_hipA"/>
    <property type="match status" value="1"/>
</dbReference>
<dbReference type="Proteomes" id="UP000011021">
    <property type="component" value="Unassembled WGS sequence"/>
</dbReference>
<dbReference type="Gene3D" id="1.10.1070.20">
    <property type="match status" value="1"/>
</dbReference>
<sequence length="447" mass="49787">MKAPRTLGVWLSDTLVGYLTHYPDERTVFSVSEEYLDAGPARPILSLAWTHPDDEAQTRRLLLDPRHKSASIKAPPFFSNLLPEGGMRARIAQQLKVHEDREFLLLEALGHDLPGAVILRPVNAPPPGHKNHATQAGALPINADTADDGAPQTAGSTHLKFSLGGMQLKFSMLRQGERYTLNTGGRLGNYIIKPPSHDFPGLPQVEAAAMATARAVGIDVPETLLLHPDQLEGLSNILGHLPDEPFYAIRRFDRNDTSRPQNDSDAPLSLKERIHVEDFVQVFSLRTSQKYNRVNYDMMAMTLLQYAGGIDDLKEMTRRLVLNVLLGNGDAHIKNWSLIYRTPNKPRLAPAYDLVSTVAWTQHDQTIALNMAGTKRFDAIGLDTFNAFFQRLGLPGQVREELLAEVCTTTRRILDVWGKRYEDHGVPAGLMQRVEVHIRGCPLRDAV</sequence>
<dbReference type="GO" id="GO:0004674">
    <property type="term" value="F:protein serine/threonine kinase activity"/>
    <property type="evidence" value="ECO:0007669"/>
    <property type="project" value="TreeGrafter"/>
</dbReference>
<evidence type="ECO:0000256" key="2">
    <source>
        <dbReference type="ARBA" id="ARBA00022679"/>
    </source>
</evidence>
<feature type="domain" description="HipA N-terminal subdomain 1" evidence="5">
    <location>
        <begin position="8"/>
        <end position="118"/>
    </location>
</feature>
<dbReference type="RefSeq" id="WP_005671730.1">
    <property type="nucleotide sequence ID" value="NZ_CP146288.1"/>
</dbReference>
<dbReference type="PANTHER" id="PTHR37419:SF1">
    <property type="entry name" value="SERINE_THREONINE-PROTEIN KINASE TOXIN HIPA"/>
    <property type="match status" value="1"/>
</dbReference>
<evidence type="ECO:0000256" key="1">
    <source>
        <dbReference type="ARBA" id="ARBA00010164"/>
    </source>
</evidence>
<dbReference type="InterPro" id="IPR017508">
    <property type="entry name" value="HipA_N1"/>
</dbReference>
<evidence type="ECO:0000259" key="4">
    <source>
        <dbReference type="Pfam" id="PF07804"/>
    </source>
</evidence>
<dbReference type="eggNOG" id="COG3550">
    <property type="taxonomic scope" value="Bacteria"/>
</dbReference>
<evidence type="ECO:0000313" key="6">
    <source>
        <dbReference type="EMBL" id="EFV95869.1"/>
    </source>
</evidence>
<evidence type="ECO:0000256" key="3">
    <source>
        <dbReference type="ARBA" id="ARBA00022777"/>
    </source>
</evidence>
<dbReference type="Pfam" id="PF07804">
    <property type="entry name" value="HipA_C"/>
    <property type="match status" value="1"/>
</dbReference>
<protein>
    <submittedName>
        <fullName evidence="6">HipA domain protein</fullName>
    </submittedName>
</protein>
<dbReference type="EMBL" id="AEQP01000001">
    <property type="protein sequence ID" value="EFV95869.1"/>
    <property type="molecule type" value="Genomic_DNA"/>
</dbReference>
<name>E7RU86_9BURK</name>
<comment type="caution">
    <text evidence="6">The sequence shown here is derived from an EMBL/GenBank/DDBJ whole genome shotgun (WGS) entry which is preliminary data.</text>
</comment>
<feature type="domain" description="HipA-like C-terminal" evidence="4">
    <location>
        <begin position="161"/>
        <end position="410"/>
    </location>
</feature>
<comment type="similarity">
    <text evidence="1">Belongs to the HipA Ser/Thr kinase family.</text>
</comment>
<reference evidence="6 7" key="1">
    <citation type="submission" date="2010-12" db="EMBL/GenBank/DDBJ databases">
        <authorList>
            <person name="Muzny D."/>
            <person name="Qin X."/>
            <person name="Deng J."/>
            <person name="Jiang H."/>
            <person name="Liu Y."/>
            <person name="Qu J."/>
            <person name="Song X.-Z."/>
            <person name="Zhang L."/>
            <person name="Thornton R."/>
            <person name="Coyle M."/>
            <person name="Francisco L."/>
            <person name="Jackson L."/>
            <person name="Javaid M."/>
            <person name="Korchina V."/>
            <person name="Kovar C."/>
            <person name="Mata R."/>
            <person name="Mathew T."/>
            <person name="Ngo R."/>
            <person name="Nguyen L."/>
            <person name="Nguyen N."/>
            <person name="Okwuonu G."/>
            <person name="Ongeri F."/>
            <person name="Pham C."/>
            <person name="Simmons D."/>
            <person name="Wilczek-Boney K."/>
            <person name="Hale W."/>
            <person name="Jakkamsetti A."/>
            <person name="Pham P."/>
            <person name="Ruth R."/>
            <person name="San Lucas F."/>
            <person name="Warren J."/>
            <person name="Zhang J."/>
            <person name="Zhao Z."/>
            <person name="Zhou C."/>
            <person name="Zhu D."/>
            <person name="Lee S."/>
            <person name="Bess C."/>
            <person name="Blankenburg K."/>
            <person name="Forbes L."/>
            <person name="Fu Q."/>
            <person name="Gubbala S."/>
            <person name="Hirani K."/>
            <person name="Jayaseelan J.C."/>
            <person name="Lara F."/>
            <person name="Munidasa M."/>
            <person name="Palculict T."/>
            <person name="Patil S."/>
            <person name="Pu L.-L."/>
            <person name="Saada N."/>
            <person name="Tang L."/>
            <person name="Weissenberger G."/>
            <person name="Zhu Y."/>
            <person name="Hemphill L."/>
            <person name="Shang Y."/>
            <person name="Youmans B."/>
            <person name="Ayvaz T."/>
            <person name="Ross M."/>
            <person name="Santibanez J."/>
            <person name="Aqrawi P."/>
            <person name="Gross S."/>
            <person name="Joshi V."/>
            <person name="Fowler G."/>
            <person name="Nazareth L."/>
            <person name="Reid J."/>
            <person name="Worley K."/>
            <person name="Petrosino J."/>
            <person name="Highlander S."/>
            <person name="Gibbs R."/>
        </authorList>
    </citation>
    <scope>NUCLEOTIDE SEQUENCE [LARGE SCALE GENOMIC DNA]</scope>
    <source>
        <strain evidence="6 7">ATCC 51599</strain>
    </source>
</reference>
<keyword evidence="2" id="KW-0808">Transferase</keyword>
<dbReference type="NCBIfam" id="TIGR03071">
    <property type="entry name" value="couple_hipA"/>
    <property type="match status" value="1"/>
</dbReference>
<dbReference type="AlphaFoldDB" id="E7RU86"/>
<dbReference type="GO" id="GO:0005829">
    <property type="term" value="C:cytosol"/>
    <property type="evidence" value="ECO:0007669"/>
    <property type="project" value="TreeGrafter"/>
</dbReference>
<dbReference type="PANTHER" id="PTHR37419">
    <property type="entry name" value="SERINE/THREONINE-PROTEIN KINASE TOXIN HIPA"/>
    <property type="match status" value="1"/>
</dbReference>
<dbReference type="STRING" id="887898.HMPREF0551_0052"/>
<dbReference type="HOGENOM" id="CLU_030167_3_0_4"/>
<keyword evidence="7" id="KW-1185">Reference proteome</keyword>
<organism evidence="6 7">
    <name type="scientific">Lautropia mirabilis ATCC 51599</name>
    <dbReference type="NCBI Taxonomy" id="887898"/>
    <lineage>
        <taxon>Bacteria</taxon>
        <taxon>Pseudomonadati</taxon>
        <taxon>Pseudomonadota</taxon>
        <taxon>Betaproteobacteria</taxon>
        <taxon>Burkholderiales</taxon>
        <taxon>Burkholderiaceae</taxon>
        <taxon>Lautropia</taxon>
    </lineage>
</organism>
<dbReference type="InterPro" id="IPR012893">
    <property type="entry name" value="HipA-like_C"/>
</dbReference>
<gene>
    <name evidence="6" type="ORF">HMPREF0551_0052</name>
</gene>
<dbReference type="InterPro" id="IPR052028">
    <property type="entry name" value="HipA_Ser/Thr_kinase"/>
</dbReference>
<evidence type="ECO:0000313" key="7">
    <source>
        <dbReference type="Proteomes" id="UP000011021"/>
    </source>
</evidence>